<dbReference type="GO" id="GO:0003887">
    <property type="term" value="F:DNA-directed DNA polymerase activity"/>
    <property type="evidence" value="ECO:0007669"/>
    <property type="project" value="UniProtKB-KW"/>
</dbReference>
<dbReference type="Gene3D" id="1.10.10.1600">
    <property type="entry name" value="Bacterial DNA polymerase III alpha subunit, thumb domain"/>
    <property type="match status" value="1"/>
</dbReference>
<dbReference type="STRING" id="1140003.OMY_00010"/>
<feature type="domain" description="Polymerase/histidinol phosphatase N-terminal" evidence="12">
    <location>
        <begin position="3"/>
        <end position="70"/>
    </location>
</feature>
<dbReference type="Gene3D" id="3.20.20.140">
    <property type="entry name" value="Metal-dependent hydrolases"/>
    <property type="match status" value="1"/>
</dbReference>
<evidence type="ECO:0000256" key="7">
    <source>
        <dbReference type="ARBA" id="ARBA00022705"/>
    </source>
</evidence>
<protein>
    <recommendedName>
        <fullName evidence="4">DNA polymerase III subunit alpha</fullName>
        <ecNumber evidence="3">2.7.7.7</ecNumber>
    </recommendedName>
</protein>
<dbReference type="CDD" id="cd04485">
    <property type="entry name" value="DnaE_OBF"/>
    <property type="match status" value="1"/>
</dbReference>
<dbReference type="Pfam" id="PF14579">
    <property type="entry name" value="HHH_6"/>
    <property type="match status" value="1"/>
</dbReference>
<dbReference type="InterPro" id="IPR012340">
    <property type="entry name" value="NA-bd_OB-fold"/>
</dbReference>
<dbReference type="InterPro" id="IPR029460">
    <property type="entry name" value="DNAPol_HHH"/>
</dbReference>
<keyword evidence="7" id="KW-0235">DNA replication</keyword>
<comment type="subunit">
    <text evidence="10">DNA polymerase III contains a core (composed of alpha, epsilon and theta chains) that associates with a tau subunit. This core dimerizes to form the POLIII' complex. PolIII' associates with the gamma complex (composed of gamma, delta, delta', psi and chi chains) and with the beta chain to form the complete DNA polymerase III complex.</text>
</comment>
<dbReference type="AlphaFoldDB" id="S0P9L0"/>
<dbReference type="Gene3D" id="2.40.50.140">
    <property type="entry name" value="Nucleic acid-binding proteins"/>
    <property type="match status" value="1"/>
</dbReference>
<dbReference type="PANTHER" id="PTHR32294">
    <property type="entry name" value="DNA POLYMERASE III SUBUNIT ALPHA"/>
    <property type="match status" value="1"/>
</dbReference>
<dbReference type="SMART" id="SM00481">
    <property type="entry name" value="POLIIIAc"/>
    <property type="match status" value="1"/>
</dbReference>
<dbReference type="Pfam" id="PF07733">
    <property type="entry name" value="DNA_pol3_alpha"/>
    <property type="match status" value="1"/>
</dbReference>
<evidence type="ECO:0000256" key="11">
    <source>
        <dbReference type="ARBA" id="ARBA00049244"/>
    </source>
</evidence>
<evidence type="ECO:0000256" key="10">
    <source>
        <dbReference type="ARBA" id="ARBA00026073"/>
    </source>
</evidence>
<dbReference type="InterPro" id="IPR004805">
    <property type="entry name" value="DnaE2/DnaE/PolC"/>
</dbReference>
<evidence type="ECO:0000313" key="13">
    <source>
        <dbReference type="EMBL" id="EOT86955.1"/>
    </source>
</evidence>
<evidence type="ECO:0000256" key="6">
    <source>
        <dbReference type="ARBA" id="ARBA00022695"/>
    </source>
</evidence>
<dbReference type="GO" id="GO:0005737">
    <property type="term" value="C:cytoplasm"/>
    <property type="evidence" value="ECO:0007669"/>
    <property type="project" value="UniProtKB-SubCell"/>
</dbReference>
<gene>
    <name evidence="13" type="ORF">I573_00009</name>
</gene>
<dbReference type="Pfam" id="PF17657">
    <property type="entry name" value="DNA_pol3_finger"/>
    <property type="match status" value="1"/>
</dbReference>
<dbReference type="PATRIC" id="fig|1140003.3.peg.8"/>
<dbReference type="InterPro" id="IPR016195">
    <property type="entry name" value="Pol/histidinol_Pase-like"/>
</dbReference>
<dbReference type="EMBL" id="ASWO01000001">
    <property type="protein sequence ID" value="EOT86955.1"/>
    <property type="molecule type" value="Genomic_DNA"/>
</dbReference>
<evidence type="ECO:0000256" key="3">
    <source>
        <dbReference type="ARBA" id="ARBA00012417"/>
    </source>
</evidence>
<dbReference type="InterPro" id="IPR004013">
    <property type="entry name" value="PHP_dom"/>
</dbReference>
<dbReference type="eggNOG" id="COG0587">
    <property type="taxonomic scope" value="Bacteria"/>
</dbReference>
<evidence type="ECO:0000256" key="4">
    <source>
        <dbReference type="ARBA" id="ARBA00019114"/>
    </source>
</evidence>
<evidence type="ECO:0000313" key="14">
    <source>
        <dbReference type="Proteomes" id="UP000015961"/>
    </source>
</evidence>
<dbReference type="InterPro" id="IPR011708">
    <property type="entry name" value="DNA_pol3_alpha_NTPase_dom"/>
</dbReference>
<keyword evidence="6" id="KW-0548">Nucleotidyltransferase</keyword>
<dbReference type="InterPro" id="IPR003141">
    <property type="entry name" value="Pol/His_phosphatase_N"/>
</dbReference>
<proteinExistence type="inferred from homology"/>
<evidence type="ECO:0000256" key="9">
    <source>
        <dbReference type="ARBA" id="ARBA00025611"/>
    </source>
</evidence>
<dbReference type="GO" id="GO:0008408">
    <property type="term" value="F:3'-5' exonuclease activity"/>
    <property type="evidence" value="ECO:0007669"/>
    <property type="project" value="InterPro"/>
</dbReference>
<comment type="function">
    <text evidence="9">DNA polymerase III is a complex, multichain enzyme responsible for most of the replicative synthesis in bacteria. This DNA polymerase also exhibits 3' to 5' exonuclease activity. The alpha chain is the DNA polymerase.</text>
</comment>
<sequence>MYIPLVTRSAYSLLKSTIRIHDYVQNAHELGYTHLGICDVDTVHGLIEFQQACQKVNITPIFGVSLQYTSQVTKEEYQIHAFATNEKSYRELLMLSSYKMTNETWDAQLDLDHLTLIIEEKNEWFDCIAQGQDPNQALIGPAFDSSRLFIGIMPKHNSSKDDVFYSMIQKTTIRPIAVEPLTSLSSQEALTLRVLEAIATGEKLASTTIIEKQAELSASLRSPSEMEQLFNFYPEALENSHYFTKEHYIIPMEQAYLPKYPLEKQTAAQKLKELCDQGMQFRKVHNQKQYEERLAYELDVIHKMGFDDYFLIVWDVMDFAHRKNIVTGAGRGSAAGSLVSYLLRITEVDPIEYRLLFERFLNPERYSMPDIDLDIPDNHREEILLYVKEKYGADYVAQIATFGTMAAKMALRDVGRVFGLSQSEANRWSNALPNRLKITLTQGYQESKAFRDLVDMSERNQLLYQVACAVEGLPRHVSTHAAGVLISDRRLWEIVPLQMGNNSIYLTQWTMYAVEAIGLLKMDFLGLRNLSIIDDTLRGVEYLTGKPFTQEMIPLQDEATYSLFQKGDTAGIFQFESSGIRQVLQKLGPETLEDLAAVNALYRPGPMQMIDTFIARKKGKEEIVYPDPALQPILQPTYGVMVYQEQIMQVASTLAGYTLGQADLLRRAIGKKNRAILETEREHFYQGANKNGISAHTAKVVYEYIERFADYGFNRSHAFAYSIIGYQMAFLKVHYPLAFFKALMQSVQHQPKKVREYANEAKRYHIHLLSPAINSSYTTFSLVNPASIRFGLGGIKGIRRDFVQAVLDERKARGKFTSFDEFLLRMQSTHARFLKEELLRPMIQIGVFDEVVQNRHQAVEELPGRLQNLEFSAGSLELLQMMPLKVTQVEEYTPEECLAFEEEYLGLYLSGHPLDRFDKLRKPFHVESMVDLIEGNYVKILGAIKTSREIRTKKGEKMAFLDMVDQTAELSVTVFPELYRTKRTILEQDGIYLIEGKVERSTFNQQLQLIARKIERAEDLLATFTKESCFLRITHATNDPELLQHLAEVLEQFHGKTPVIMYYEVQKQQKILEERFWINPSTEALTKIKELLGNENVVFN</sequence>
<comment type="subcellular location">
    <subcellularLocation>
        <location evidence="1">Cytoplasm</location>
    </subcellularLocation>
</comment>
<accession>S0P9L0</accession>
<evidence type="ECO:0000256" key="8">
    <source>
        <dbReference type="ARBA" id="ARBA00022932"/>
    </source>
</evidence>
<keyword evidence="14" id="KW-1185">Reference proteome</keyword>
<name>S0P9L0_9ENTE</name>
<comment type="caution">
    <text evidence="13">The sequence shown here is derived from an EMBL/GenBank/DDBJ whole genome shotgun (WGS) entry which is preliminary data.</text>
</comment>
<dbReference type="InterPro" id="IPR004365">
    <property type="entry name" value="NA-bd_OB_tRNA"/>
</dbReference>
<evidence type="ECO:0000259" key="12">
    <source>
        <dbReference type="SMART" id="SM00481"/>
    </source>
</evidence>
<evidence type="ECO:0000256" key="2">
    <source>
        <dbReference type="ARBA" id="ARBA00009496"/>
    </source>
</evidence>
<evidence type="ECO:0000256" key="5">
    <source>
        <dbReference type="ARBA" id="ARBA00022679"/>
    </source>
</evidence>
<dbReference type="GO" id="GO:0006260">
    <property type="term" value="P:DNA replication"/>
    <property type="evidence" value="ECO:0007669"/>
    <property type="project" value="UniProtKB-KW"/>
</dbReference>
<keyword evidence="8" id="KW-0239">DNA-directed DNA polymerase</keyword>
<dbReference type="Pfam" id="PF01336">
    <property type="entry name" value="tRNA_anti-codon"/>
    <property type="match status" value="1"/>
</dbReference>
<dbReference type="SUPFAM" id="SSF89550">
    <property type="entry name" value="PHP domain-like"/>
    <property type="match status" value="1"/>
</dbReference>
<dbReference type="EC" id="2.7.7.7" evidence="3"/>
<evidence type="ECO:0000256" key="1">
    <source>
        <dbReference type="ARBA" id="ARBA00004496"/>
    </source>
</evidence>
<comment type="similarity">
    <text evidence="2">Belongs to the DNA polymerase type-C family. DnaE subfamily.</text>
</comment>
<dbReference type="OrthoDB" id="9803237at2"/>
<dbReference type="NCBIfam" id="TIGR00594">
    <property type="entry name" value="polc"/>
    <property type="match status" value="1"/>
</dbReference>
<comment type="catalytic activity">
    <reaction evidence="11">
        <text>DNA(n) + a 2'-deoxyribonucleoside 5'-triphosphate = DNA(n+1) + diphosphate</text>
        <dbReference type="Rhea" id="RHEA:22508"/>
        <dbReference type="Rhea" id="RHEA-COMP:17339"/>
        <dbReference type="Rhea" id="RHEA-COMP:17340"/>
        <dbReference type="ChEBI" id="CHEBI:33019"/>
        <dbReference type="ChEBI" id="CHEBI:61560"/>
        <dbReference type="ChEBI" id="CHEBI:173112"/>
        <dbReference type="EC" id="2.7.7.7"/>
    </reaction>
</comment>
<reference evidence="13 14" key="1">
    <citation type="submission" date="2013-03" db="EMBL/GenBank/DDBJ databases">
        <title>The Genome Sequence of Enterococcus sulfureus ATCC_49903 (PacBio/Illumina hybrid assembly).</title>
        <authorList>
            <consortium name="The Broad Institute Genomics Platform"/>
            <consortium name="The Broad Institute Genome Sequencing Center for Infectious Disease"/>
            <person name="Earl A."/>
            <person name="Russ C."/>
            <person name="Gilmore M."/>
            <person name="Surin D."/>
            <person name="Walker B."/>
            <person name="Young S."/>
            <person name="Zeng Q."/>
            <person name="Gargeya S."/>
            <person name="Fitzgerald M."/>
            <person name="Haas B."/>
            <person name="Abouelleil A."/>
            <person name="Allen A.W."/>
            <person name="Alvarado L."/>
            <person name="Arachchi H.M."/>
            <person name="Berlin A.M."/>
            <person name="Chapman S.B."/>
            <person name="Gainer-Dewar J."/>
            <person name="Goldberg J."/>
            <person name="Griggs A."/>
            <person name="Gujja S."/>
            <person name="Hansen M."/>
            <person name="Howarth C."/>
            <person name="Imamovic A."/>
            <person name="Ireland A."/>
            <person name="Larimer J."/>
            <person name="McCowan C."/>
            <person name="Murphy C."/>
            <person name="Pearson M."/>
            <person name="Poon T.W."/>
            <person name="Priest M."/>
            <person name="Roberts A."/>
            <person name="Saif S."/>
            <person name="Shea T."/>
            <person name="Sisk P."/>
            <person name="Sykes S."/>
            <person name="Wortman J."/>
            <person name="Nusbaum C."/>
            <person name="Birren B."/>
        </authorList>
    </citation>
    <scope>NUCLEOTIDE SEQUENCE [LARGE SCALE GENOMIC DNA]</scope>
    <source>
        <strain evidence="13 14">ATCC 49903</strain>
    </source>
</reference>
<dbReference type="PANTHER" id="PTHR32294:SF0">
    <property type="entry name" value="DNA POLYMERASE III SUBUNIT ALPHA"/>
    <property type="match status" value="1"/>
</dbReference>
<dbReference type="RefSeq" id="WP_016184503.1">
    <property type="nucleotide sequence ID" value="NZ_ASWO01000001.1"/>
</dbReference>
<dbReference type="GO" id="GO:0003676">
    <property type="term" value="F:nucleic acid binding"/>
    <property type="evidence" value="ECO:0007669"/>
    <property type="project" value="InterPro"/>
</dbReference>
<organism evidence="13 14">
    <name type="scientific">Enterococcus sulfureus ATCC 49903</name>
    <dbReference type="NCBI Taxonomy" id="1140003"/>
    <lineage>
        <taxon>Bacteria</taxon>
        <taxon>Bacillati</taxon>
        <taxon>Bacillota</taxon>
        <taxon>Bacilli</taxon>
        <taxon>Lactobacillales</taxon>
        <taxon>Enterococcaceae</taxon>
        <taxon>Enterococcus</taxon>
    </lineage>
</organism>
<keyword evidence="5" id="KW-0808">Transferase</keyword>
<dbReference type="InterPro" id="IPR040982">
    <property type="entry name" value="DNA_pol3_finger"/>
</dbReference>
<dbReference type="Proteomes" id="UP000015961">
    <property type="component" value="Unassembled WGS sequence"/>
</dbReference>
<dbReference type="InterPro" id="IPR041931">
    <property type="entry name" value="DNA_pol3_alpha_thumb_dom"/>
</dbReference>
<dbReference type="CDD" id="cd07431">
    <property type="entry name" value="PHP_PolIIIA"/>
    <property type="match status" value="1"/>
</dbReference>
<dbReference type="Pfam" id="PF02811">
    <property type="entry name" value="PHP"/>
    <property type="match status" value="1"/>
</dbReference>
<dbReference type="Gene3D" id="1.10.150.870">
    <property type="match status" value="1"/>
</dbReference>